<dbReference type="Proteomes" id="UP000199531">
    <property type="component" value="Unassembled WGS sequence"/>
</dbReference>
<organism evidence="5 6">
    <name type="scientific">Brachymonas denitrificans DSM 15123</name>
    <dbReference type="NCBI Taxonomy" id="1121117"/>
    <lineage>
        <taxon>Bacteria</taxon>
        <taxon>Pseudomonadati</taxon>
        <taxon>Pseudomonadota</taxon>
        <taxon>Betaproteobacteria</taxon>
        <taxon>Burkholderiales</taxon>
        <taxon>Comamonadaceae</taxon>
        <taxon>Brachymonas</taxon>
    </lineage>
</organism>
<evidence type="ECO:0000259" key="4">
    <source>
        <dbReference type="Pfam" id="PF01755"/>
    </source>
</evidence>
<keyword evidence="3" id="KW-0448">Lipopolysaccharide biosynthesis</keyword>
<dbReference type="CDD" id="cd06532">
    <property type="entry name" value="Glyco_transf_25"/>
    <property type="match status" value="1"/>
</dbReference>
<dbReference type="UniPathway" id="UPA00820"/>
<dbReference type="UniPathway" id="UPA00501"/>
<evidence type="ECO:0000256" key="1">
    <source>
        <dbReference type="ARBA" id="ARBA00005068"/>
    </source>
</evidence>
<accession>A0A1H8CZF2</accession>
<proteinExistence type="predicted"/>
<gene>
    <name evidence="5" type="ORF">SAMN02745977_00124</name>
</gene>
<evidence type="ECO:0000256" key="3">
    <source>
        <dbReference type="ARBA" id="ARBA00022985"/>
    </source>
</evidence>
<protein>
    <submittedName>
        <fullName evidence="5">Glycosyltransferase family 25 (LPS biosynthesis protein)</fullName>
    </submittedName>
</protein>
<evidence type="ECO:0000313" key="5">
    <source>
        <dbReference type="EMBL" id="SEN00561.1"/>
    </source>
</evidence>
<sequence>MAKVASQMESLGLHFERISAIDGKEEDAQVALVAKRKFLLNQKRLPSRGEQACAASHVKIWKNFLCSGASHALILEDDVLLAPSVPAFIEDFLREPELDFLNLSANAPYSPDEEVLRAMWQRHANRPSPWMSKERAAWRQLEWRRSWRIFRLRYMASVGFVCECDPAPALASGYVVSRKAAESFIAAADDLFYPIDYVWRYARGELRQGFLARPIVTQEGGDSDIEGRSDQPKLPLRYRLLRPLVKSRRFGRRMDVRSLYGWSSL</sequence>
<dbReference type="EMBL" id="FOCW01000001">
    <property type="protein sequence ID" value="SEN00561.1"/>
    <property type="molecule type" value="Genomic_DNA"/>
</dbReference>
<dbReference type="AlphaFoldDB" id="A0A1H8CZF2"/>
<evidence type="ECO:0000313" key="6">
    <source>
        <dbReference type="Proteomes" id="UP000199531"/>
    </source>
</evidence>
<dbReference type="Pfam" id="PF01755">
    <property type="entry name" value="Glyco_transf_25"/>
    <property type="match status" value="1"/>
</dbReference>
<evidence type="ECO:0000256" key="2">
    <source>
        <dbReference type="ARBA" id="ARBA00005222"/>
    </source>
</evidence>
<comment type="pathway">
    <text evidence="1">Bacterial outer membrane biogenesis; lipooligosaccharide biosynthesis.</text>
</comment>
<dbReference type="GO" id="GO:0009103">
    <property type="term" value="P:lipopolysaccharide biosynthetic process"/>
    <property type="evidence" value="ECO:0007669"/>
    <property type="project" value="UniProtKB-KW"/>
</dbReference>
<dbReference type="GO" id="GO:0016740">
    <property type="term" value="F:transferase activity"/>
    <property type="evidence" value="ECO:0007669"/>
    <property type="project" value="UniProtKB-KW"/>
</dbReference>
<comment type="pathway">
    <text evidence="2">Glycan metabolism; lacto-N-neotetraose biosynthesis.</text>
</comment>
<dbReference type="STRING" id="1121117.SAMN02745977_00124"/>
<feature type="domain" description="Glycosyl transferase family 25" evidence="4">
    <location>
        <begin position="4"/>
        <end position="199"/>
    </location>
</feature>
<keyword evidence="5" id="KW-0808">Transferase</keyword>
<reference evidence="5 6" key="1">
    <citation type="submission" date="2016-10" db="EMBL/GenBank/DDBJ databases">
        <authorList>
            <person name="de Groot N.N."/>
        </authorList>
    </citation>
    <scope>NUCLEOTIDE SEQUENCE [LARGE SCALE GENOMIC DNA]</scope>
    <source>
        <strain evidence="5 6">DSM 15123</strain>
    </source>
</reference>
<name>A0A1H8CZF2_9BURK</name>
<dbReference type="InterPro" id="IPR002654">
    <property type="entry name" value="Glyco_trans_25"/>
</dbReference>
<keyword evidence="6" id="KW-1185">Reference proteome</keyword>